<protein>
    <submittedName>
        <fullName evidence="1">Uncharacterized protein</fullName>
    </submittedName>
</protein>
<reference evidence="1" key="2">
    <citation type="submission" date="2020-11" db="EMBL/GenBank/DDBJ databases">
        <authorList>
            <person name="McCartney M.A."/>
            <person name="Auch B."/>
            <person name="Kono T."/>
            <person name="Mallez S."/>
            <person name="Becker A."/>
            <person name="Gohl D.M."/>
            <person name="Silverstein K.A.T."/>
            <person name="Koren S."/>
            <person name="Bechman K.B."/>
            <person name="Herman A."/>
            <person name="Abrahante J.E."/>
            <person name="Garbe J."/>
        </authorList>
    </citation>
    <scope>NUCLEOTIDE SEQUENCE</scope>
    <source>
        <strain evidence="1">Duluth1</strain>
        <tissue evidence="1">Whole animal</tissue>
    </source>
</reference>
<gene>
    <name evidence="1" type="ORF">DPMN_177765</name>
</gene>
<proteinExistence type="predicted"/>
<organism evidence="1 2">
    <name type="scientific">Dreissena polymorpha</name>
    <name type="common">Zebra mussel</name>
    <name type="synonym">Mytilus polymorpha</name>
    <dbReference type="NCBI Taxonomy" id="45954"/>
    <lineage>
        <taxon>Eukaryota</taxon>
        <taxon>Metazoa</taxon>
        <taxon>Spiralia</taxon>
        <taxon>Lophotrochozoa</taxon>
        <taxon>Mollusca</taxon>
        <taxon>Bivalvia</taxon>
        <taxon>Autobranchia</taxon>
        <taxon>Heteroconchia</taxon>
        <taxon>Euheterodonta</taxon>
        <taxon>Imparidentia</taxon>
        <taxon>Neoheterodontei</taxon>
        <taxon>Myida</taxon>
        <taxon>Dreissenoidea</taxon>
        <taxon>Dreissenidae</taxon>
        <taxon>Dreissena</taxon>
    </lineage>
</organism>
<comment type="caution">
    <text evidence="1">The sequence shown here is derived from an EMBL/GenBank/DDBJ whole genome shotgun (WGS) entry which is preliminary data.</text>
</comment>
<dbReference type="Proteomes" id="UP000828390">
    <property type="component" value="Unassembled WGS sequence"/>
</dbReference>
<keyword evidence="2" id="KW-1185">Reference proteome</keyword>
<reference evidence="1" key="1">
    <citation type="journal article" date="2019" name="bioRxiv">
        <title>The Genome of the Zebra Mussel, Dreissena polymorpha: A Resource for Invasive Species Research.</title>
        <authorList>
            <person name="McCartney M.A."/>
            <person name="Auch B."/>
            <person name="Kono T."/>
            <person name="Mallez S."/>
            <person name="Zhang Y."/>
            <person name="Obille A."/>
            <person name="Becker A."/>
            <person name="Abrahante J.E."/>
            <person name="Garbe J."/>
            <person name="Badalamenti J.P."/>
            <person name="Herman A."/>
            <person name="Mangelson H."/>
            <person name="Liachko I."/>
            <person name="Sullivan S."/>
            <person name="Sone E.D."/>
            <person name="Koren S."/>
            <person name="Silverstein K.A.T."/>
            <person name="Beckman K.B."/>
            <person name="Gohl D.M."/>
        </authorList>
    </citation>
    <scope>NUCLEOTIDE SEQUENCE</scope>
    <source>
        <strain evidence="1">Duluth1</strain>
        <tissue evidence="1">Whole animal</tissue>
    </source>
</reference>
<name>A0A9D4ILY5_DREPO</name>
<dbReference type="AlphaFoldDB" id="A0A9D4ILY5"/>
<sequence>MQQRVKLNFLIYGKFQLKASVFFTGIILLVTRLVPYPCTKVRSLISHCHESDASKTAGMILREEIIASANANRAQPGQILADKLIQHFVEVI</sequence>
<accession>A0A9D4ILY5</accession>
<dbReference type="EMBL" id="JAIWYP010000009">
    <property type="protein sequence ID" value="KAH3776343.1"/>
    <property type="molecule type" value="Genomic_DNA"/>
</dbReference>
<evidence type="ECO:0000313" key="2">
    <source>
        <dbReference type="Proteomes" id="UP000828390"/>
    </source>
</evidence>
<evidence type="ECO:0000313" key="1">
    <source>
        <dbReference type="EMBL" id="KAH3776343.1"/>
    </source>
</evidence>